<evidence type="ECO:0000256" key="1">
    <source>
        <dbReference type="SAM" id="MobiDB-lite"/>
    </source>
</evidence>
<sequence>MLMETYDSVSRTDPCINTTSHTACGARLNANRIDEFKLTDIQPTTPHRARSMTADHNCTASSSASSSSTTIQSPRVHEGSVQKVTNGQLVQVPGLSMQRHTSYASNMSPPTGNMSDSLLSPRRPFFNSNAHQSTMFNSATPSMTGIPEYLAVQEMAFRQGQHDYNGSSDRIPPSPFSKHFDHVWEEYYKLGGAYRRAPAVSPKTDSFPSHENYAWSVLINPATQDLEHPNGTFDREWARKICTMALNCMKELIRNVCKHPNDWRKIVCDIPLPTKHAIEAFPDLSASYGALKRDAHEAMSGRVPLGY</sequence>
<feature type="compositionally biased region" description="Low complexity" evidence="1">
    <location>
        <begin position="59"/>
        <end position="70"/>
    </location>
</feature>
<gene>
    <name evidence="2" type="ORF">yc1106_07145</name>
</gene>
<dbReference type="EMBL" id="CP089278">
    <property type="protein sequence ID" value="USP79871.1"/>
    <property type="molecule type" value="Genomic_DNA"/>
</dbReference>
<keyword evidence="3" id="KW-1185">Reference proteome</keyword>
<protein>
    <submittedName>
        <fullName evidence="2">Uncharacterized protein</fullName>
    </submittedName>
</protein>
<evidence type="ECO:0000313" key="2">
    <source>
        <dbReference type="EMBL" id="USP79871.1"/>
    </source>
</evidence>
<feature type="compositionally biased region" description="Polar residues" evidence="1">
    <location>
        <begin position="100"/>
        <end position="118"/>
    </location>
</feature>
<organism evidence="2 3">
    <name type="scientific">Curvularia clavata</name>
    <dbReference type="NCBI Taxonomy" id="95742"/>
    <lineage>
        <taxon>Eukaryota</taxon>
        <taxon>Fungi</taxon>
        <taxon>Dikarya</taxon>
        <taxon>Ascomycota</taxon>
        <taxon>Pezizomycotina</taxon>
        <taxon>Dothideomycetes</taxon>
        <taxon>Pleosporomycetidae</taxon>
        <taxon>Pleosporales</taxon>
        <taxon>Pleosporineae</taxon>
        <taxon>Pleosporaceae</taxon>
        <taxon>Curvularia</taxon>
    </lineage>
</organism>
<dbReference type="VEuPathDB" id="FungiDB:yc1106_07145"/>
<accession>A0A9Q8ZB19</accession>
<feature type="region of interest" description="Disordered" evidence="1">
    <location>
        <begin position="47"/>
        <end position="86"/>
    </location>
</feature>
<evidence type="ECO:0000313" key="3">
    <source>
        <dbReference type="Proteomes" id="UP001056012"/>
    </source>
</evidence>
<dbReference type="Proteomes" id="UP001056012">
    <property type="component" value="Chromosome 5"/>
</dbReference>
<proteinExistence type="predicted"/>
<reference evidence="2" key="1">
    <citation type="submission" date="2021-12" db="EMBL/GenBank/DDBJ databases">
        <title>Curvularia clavata genome.</title>
        <authorList>
            <person name="Cao Y."/>
        </authorList>
    </citation>
    <scope>NUCLEOTIDE SEQUENCE</scope>
    <source>
        <strain evidence="2">Yc1106</strain>
    </source>
</reference>
<dbReference type="AlphaFoldDB" id="A0A9Q8ZB19"/>
<feature type="region of interest" description="Disordered" evidence="1">
    <location>
        <begin position="100"/>
        <end position="119"/>
    </location>
</feature>
<dbReference type="OrthoDB" id="3795337at2759"/>
<name>A0A9Q8ZB19_CURCL</name>